<dbReference type="Pfam" id="PF00672">
    <property type="entry name" value="HAMP"/>
    <property type="match status" value="1"/>
</dbReference>
<dbReference type="Pfam" id="PF07730">
    <property type="entry name" value="HisKA_3"/>
    <property type="match status" value="1"/>
</dbReference>
<dbReference type="PANTHER" id="PTHR24421:SF58">
    <property type="entry name" value="SIGNAL TRANSDUCTION HISTIDINE-PROTEIN KINASE_PHOSPHATASE UHPB"/>
    <property type="match status" value="1"/>
</dbReference>
<dbReference type="EC" id="2.7.13.3" evidence="8"/>
<name>A0A7W7Z3H4_9BRAD</name>
<keyword evidence="6" id="KW-0812">Transmembrane</keyword>
<evidence type="ECO:0000313" key="9">
    <source>
        <dbReference type="Proteomes" id="UP000542353"/>
    </source>
</evidence>
<keyword evidence="5" id="KW-0902">Two-component regulatory system</keyword>
<comment type="subcellular location">
    <subcellularLocation>
        <location evidence="1">Membrane</location>
    </subcellularLocation>
</comment>
<dbReference type="InterPro" id="IPR036890">
    <property type="entry name" value="HATPase_C_sf"/>
</dbReference>
<dbReference type="CDD" id="cd16917">
    <property type="entry name" value="HATPase_UhpB-NarQ-NarX-like"/>
    <property type="match status" value="1"/>
</dbReference>
<evidence type="ECO:0000256" key="5">
    <source>
        <dbReference type="ARBA" id="ARBA00023012"/>
    </source>
</evidence>
<dbReference type="Gene3D" id="6.10.340.10">
    <property type="match status" value="1"/>
</dbReference>
<evidence type="ECO:0000256" key="4">
    <source>
        <dbReference type="ARBA" id="ARBA00022777"/>
    </source>
</evidence>
<accession>A0A7W7Z3H4</accession>
<dbReference type="PANTHER" id="PTHR24421">
    <property type="entry name" value="NITRATE/NITRITE SENSOR PROTEIN NARX-RELATED"/>
    <property type="match status" value="1"/>
</dbReference>
<comment type="caution">
    <text evidence="8">The sequence shown here is derived from an EMBL/GenBank/DDBJ whole genome shotgun (WGS) entry which is preliminary data.</text>
</comment>
<evidence type="ECO:0000256" key="6">
    <source>
        <dbReference type="SAM" id="Phobius"/>
    </source>
</evidence>
<evidence type="ECO:0000313" key="8">
    <source>
        <dbReference type="EMBL" id="MBB5047130.1"/>
    </source>
</evidence>
<dbReference type="GO" id="GO:0016020">
    <property type="term" value="C:membrane"/>
    <property type="evidence" value="ECO:0007669"/>
    <property type="project" value="UniProtKB-SubCell"/>
</dbReference>
<keyword evidence="2" id="KW-0597">Phosphoprotein</keyword>
<dbReference type="SMART" id="SM00387">
    <property type="entry name" value="HATPase_c"/>
    <property type="match status" value="1"/>
</dbReference>
<gene>
    <name evidence="8" type="ORF">HNR60_001882</name>
</gene>
<organism evidence="8 9">
    <name type="scientific">Rhodopseudomonas rhenobacensis</name>
    <dbReference type="NCBI Taxonomy" id="87461"/>
    <lineage>
        <taxon>Bacteria</taxon>
        <taxon>Pseudomonadati</taxon>
        <taxon>Pseudomonadota</taxon>
        <taxon>Alphaproteobacteria</taxon>
        <taxon>Hyphomicrobiales</taxon>
        <taxon>Nitrobacteraceae</taxon>
        <taxon>Rhodopseudomonas</taxon>
    </lineage>
</organism>
<dbReference type="Gene3D" id="1.20.5.1930">
    <property type="match status" value="1"/>
</dbReference>
<keyword evidence="6" id="KW-1133">Transmembrane helix</keyword>
<keyword evidence="6" id="KW-0472">Membrane</keyword>
<feature type="domain" description="HAMP" evidence="7">
    <location>
        <begin position="205"/>
        <end position="257"/>
    </location>
</feature>
<dbReference type="Gene3D" id="3.30.565.10">
    <property type="entry name" value="Histidine kinase-like ATPase, C-terminal domain"/>
    <property type="match status" value="1"/>
</dbReference>
<dbReference type="InterPro" id="IPR032244">
    <property type="entry name" value="LapD_MoxY_N"/>
</dbReference>
<feature type="transmembrane region" description="Helical" evidence="6">
    <location>
        <begin position="186"/>
        <end position="204"/>
    </location>
</feature>
<evidence type="ECO:0000259" key="7">
    <source>
        <dbReference type="PROSITE" id="PS50885"/>
    </source>
</evidence>
<evidence type="ECO:0000256" key="2">
    <source>
        <dbReference type="ARBA" id="ARBA00022553"/>
    </source>
</evidence>
<dbReference type="EMBL" id="JACHIH010000009">
    <property type="protein sequence ID" value="MBB5047130.1"/>
    <property type="molecule type" value="Genomic_DNA"/>
</dbReference>
<dbReference type="PROSITE" id="PS50885">
    <property type="entry name" value="HAMP"/>
    <property type="match status" value="1"/>
</dbReference>
<keyword evidence="4 8" id="KW-0418">Kinase</keyword>
<dbReference type="InterPro" id="IPR050482">
    <property type="entry name" value="Sensor_HK_TwoCompSys"/>
</dbReference>
<dbReference type="SMART" id="SM00304">
    <property type="entry name" value="HAMP"/>
    <property type="match status" value="1"/>
</dbReference>
<keyword evidence="3 8" id="KW-0808">Transferase</keyword>
<evidence type="ECO:0000256" key="1">
    <source>
        <dbReference type="ARBA" id="ARBA00004370"/>
    </source>
</evidence>
<dbReference type="AlphaFoldDB" id="A0A7W7Z3H4"/>
<keyword evidence="9" id="KW-1185">Reference proteome</keyword>
<dbReference type="Proteomes" id="UP000542353">
    <property type="component" value="Unassembled WGS sequence"/>
</dbReference>
<reference evidence="8 9" key="1">
    <citation type="submission" date="2020-08" db="EMBL/GenBank/DDBJ databases">
        <title>Genomic Encyclopedia of Type Strains, Phase IV (KMG-IV): sequencing the most valuable type-strain genomes for metagenomic binning, comparative biology and taxonomic classification.</title>
        <authorList>
            <person name="Goeker M."/>
        </authorList>
    </citation>
    <scope>NUCLEOTIDE SEQUENCE [LARGE SCALE GENOMIC DNA]</scope>
    <source>
        <strain evidence="8 9">DSM 12706</strain>
    </source>
</reference>
<dbReference type="SUPFAM" id="SSF55874">
    <property type="entry name" value="ATPase domain of HSP90 chaperone/DNA topoisomerase II/histidine kinase"/>
    <property type="match status" value="1"/>
</dbReference>
<feature type="transmembrane region" description="Helical" evidence="6">
    <location>
        <begin position="35"/>
        <end position="58"/>
    </location>
</feature>
<dbReference type="GO" id="GO:0046983">
    <property type="term" value="F:protein dimerization activity"/>
    <property type="evidence" value="ECO:0007669"/>
    <property type="project" value="InterPro"/>
</dbReference>
<sequence>MTATATSNVPEFGRRVATRRLVQLLWYGRPVRARILIALVTLSAVISVLGGAATLVGIRNRIEAEFISPTALAEQYILQTTRNSAADEKLLTTLPLALAMQLRHIRHLKVSVLDAAGNSVALPRSTEEPQPSESEVPRWFAALAGNIAEHREIPLTAGERRIGTVILNSDASDELAEVWQEAQHQAVVWLAANAVMIAAFYFILGRILQPLVTVSRGMADLGKGNYHVKIDPPRVPEFDAIIGSFNGLAAALGAAREENGRLYRELITVQEDERRQIASELHDEAGPCLFGITTTAAAIEARMARGHHDEAAEISRQLAEIASIAGRLTALNRQIMKRLQPIALGKVTLGELIGDLVADFARRYRDVRFVSELSIAPRSYGDVVDLTIYRCIQEGIVNALRHGKASCVSVELSEVAPTSAAAPTALLLALRDDGQGIAAAATPGFGLAVMRERVQSLGGIWELSQNWPCGVTITASLPLSWPGPTAANRSSS</sequence>
<dbReference type="Pfam" id="PF02518">
    <property type="entry name" value="HATPase_c"/>
    <property type="match status" value="1"/>
</dbReference>
<proteinExistence type="predicted"/>
<dbReference type="InterPro" id="IPR003660">
    <property type="entry name" value="HAMP_dom"/>
</dbReference>
<dbReference type="GO" id="GO:0000155">
    <property type="term" value="F:phosphorelay sensor kinase activity"/>
    <property type="evidence" value="ECO:0007669"/>
    <property type="project" value="InterPro"/>
</dbReference>
<protein>
    <submittedName>
        <fullName evidence="8">Two-component system sensor histidine kinase UhpB</fullName>
        <ecNumber evidence="8">2.7.13.3</ecNumber>
    </submittedName>
</protein>
<dbReference type="InterPro" id="IPR003594">
    <property type="entry name" value="HATPase_dom"/>
</dbReference>
<dbReference type="InterPro" id="IPR011712">
    <property type="entry name" value="Sig_transdc_His_kin_sub3_dim/P"/>
</dbReference>
<dbReference type="Pfam" id="PF16448">
    <property type="entry name" value="LapD_MoxY_N"/>
    <property type="match status" value="1"/>
</dbReference>
<evidence type="ECO:0000256" key="3">
    <source>
        <dbReference type="ARBA" id="ARBA00022679"/>
    </source>
</evidence>